<reference evidence="1" key="1">
    <citation type="submission" date="2020-08" db="EMBL/GenBank/DDBJ databases">
        <title>Multicomponent nature underlies the extraordinary mechanical properties of spider dragline silk.</title>
        <authorList>
            <person name="Kono N."/>
            <person name="Nakamura H."/>
            <person name="Mori M."/>
            <person name="Yoshida Y."/>
            <person name="Ohtoshi R."/>
            <person name="Malay A.D."/>
            <person name="Moran D.A.P."/>
            <person name="Tomita M."/>
            <person name="Numata K."/>
            <person name="Arakawa K."/>
        </authorList>
    </citation>
    <scope>NUCLEOTIDE SEQUENCE</scope>
</reference>
<name>A0A8X6S3J7_TRICX</name>
<keyword evidence="2" id="KW-1185">Reference proteome</keyword>
<organism evidence="1 2">
    <name type="scientific">Trichonephila clavipes</name>
    <name type="common">Golden silk orbweaver</name>
    <name type="synonym">Nephila clavipes</name>
    <dbReference type="NCBI Taxonomy" id="2585209"/>
    <lineage>
        <taxon>Eukaryota</taxon>
        <taxon>Metazoa</taxon>
        <taxon>Ecdysozoa</taxon>
        <taxon>Arthropoda</taxon>
        <taxon>Chelicerata</taxon>
        <taxon>Arachnida</taxon>
        <taxon>Araneae</taxon>
        <taxon>Araneomorphae</taxon>
        <taxon>Entelegynae</taxon>
        <taxon>Araneoidea</taxon>
        <taxon>Nephilidae</taxon>
        <taxon>Trichonephila</taxon>
    </lineage>
</organism>
<sequence>MKFEALFSLTFELCLRPNFNTIRLLIEHNELWQHVEAVGLTYSKNASKAPFLSVLKNSAVVARAGTISGCSRNSYARIATDDSVKSINARSKKEHKNFEERDKIMNDFAKRCSKITDIYYGFSKQHLLPPQLLHGHKKSFNVKMYRLPGGVAGLSLVFCTQGCQFDPGPSRCILMMQKIDIGRVV</sequence>
<dbReference type="EMBL" id="BMAU01021255">
    <property type="protein sequence ID" value="GFY05801.1"/>
    <property type="molecule type" value="Genomic_DNA"/>
</dbReference>
<accession>A0A8X6S3J7</accession>
<dbReference type="Proteomes" id="UP000887159">
    <property type="component" value="Unassembled WGS sequence"/>
</dbReference>
<protein>
    <submittedName>
        <fullName evidence="1">Uncharacterized protein</fullName>
    </submittedName>
</protein>
<gene>
    <name evidence="1" type="ORF">TNCV_4404681</name>
</gene>
<comment type="caution">
    <text evidence="1">The sequence shown here is derived from an EMBL/GenBank/DDBJ whole genome shotgun (WGS) entry which is preliminary data.</text>
</comment>
<proteinExistence type="predicted"/>
<evidence type="ECO:0000313" key="1">
    <source>
        <dbReference type="EMBL" id="GFY05801.1"/>
    </source>
</evidence>
<evidence type="ECO:0000313" key="2">
    <source>
        <dbReference type="Proteomes" id="UP000887159"/>
    </source>
</evidence>
<dbReference type="AlphaFoldDB" id="A0A8X6S3J7"/>